<protein>
    <submittedName>
        <fullName evidence="1">Uncharacterized protein</fullName>
    </submittedName>
</protein>
<reference evidence="2" key="1">
    <citation type="journal article" date="2019" name="Int. J. Syst. Evol. Microbiol.">
        <title>The Global Catalogue of Microorganisms (GCM) 10K type strain sequencing project: providing services to taxonomists for standard genome sequencing and annotation.</title>
        <authorList>
            <consortium name="The Broad Institute Genomics Platform"/>
            <consortium name="The Broad Institute Genome Sequencing Center for Infectious Disease"/>
            <person name="Wu L."/>
            <person name="Ma J."/>
        </authorList>
    </citation>
    <scope>NUCLEOTIDE SEQUENCE [LARGE SCALE GENOMIC DNA]</scope>
    <source>
        <strain evidence="2">KCTC 42107</strain>
    </source>
</reference>
<gene>
    <name evidence="1" type="ORF">ACFSR3_11090</name>
</gene>
<accession>A0ABW5NX03</accession>
<dbReference type="RefSeq" id="WP_379821028.1">
    <property type="nucleotide sequence ID" value="NZ_JBHUMD010000026.1"/>
</dbReference>
<keyword evidence="2" id="KW-1185">Reference proteome</keyword>
<organism evidence="1 2">
    <name type="scientific">Flavobacterium suzhouense</name>
    <dbReference type="NCBI Taxonomy" id="1529638"/>
    <lineage>
        <taxon>Bacteria</taxon>
        <taxon>Pseudomonadati</taxon>
        <taxon>Bacteroidota</taxon>
        <taxon>Flavobacteriia</taxon>
        <taxon>Flavobacteriales</taxon>
        <taxon>Flavobacteriaceae</taxon>
        <taxon>Flavobacterium</taxon>
    </lineage>
</organism>
<name>A0ABW5NX03_9FLAO</name>
<proteinExistence type="predicted"/>
<sequence length="82" mass="8804">MIMSPDPAILPRLTIGDIVTVNLRSVTGPLQALMVTGELIGNIFLPGNLSALFISCINDANEYKGKITSLDGGLCELFITRR</sequence>
<dbReference type="Proteomes" id="UP001597480">
    <property type="component" value="Unassembled WGS sequence"/>
</dbReference>
<evidence type="ECO:0000313" key="1">
    <source>
        <dbReference type="EMBL" id="MFD2602603.1"/>
    </source>
</evidence>
<evidence type="ECO:0000313" key="2">
    <source>
        <dbReference type="Proteomes" id="UP001597480"/>
    </source>
</evidence>
<dbReference type="EMBL" id="JBHUMD010000026">
    <property type="protein sequence ID" value="MFD2602603.1"/>
    <property type="molecule type" value="Genomic_DNA"/>
</dbReference>
<comment type="caution">
    <text evidence="1">The sequence shown here is derived from an EMBL/GenBank/DDBJ whole genome shotgun (WGS) entry which is preliminary data.</text>
</comment>